<dbReference type="Proteomes" id="UP001163823">
    <property type="component" value="Chromosome 7"/>
</dbReference>
<evidence type="ECO:0000256" key="11">
    <source>
        <dbReference type="ARBA" id="ARBA00024037"/>
    </source>
</evidence>
<reference evidence="13" key="1">
    <citation type="journal article" date="2023" name="Science">
        <title>Elucidation of the pathway for biosynthesis of saponin adjuvants from the soapbark tree.</title>
        <authorList>
            <person name="Reed J."/>
            <person name="Orme A."/>
            <person name="El-Demerdash A."/>
            <person name="Owen C."/>
            <person name="Martin L.B.B."/>
            <person name="Misra R.C."/>
            <person name="Kikuchi S."/>
            <person name="Rejzek M."/>
            <person name="Martin A.C."/>
            <person name="Harkess A."/>
            <person name="Leebens-Mack J."/>
            <person name="Louveau T."/>
            <person name="Stephenson M.J."/>
            <person name="Osbourn A."/>
        </authorList>
    </citation>
    <scope>NUCLEOTIDE SEQUENCE</scope>
    <source>
        <strain evidence="13">S10</strain>
    </source>
</reference>
<accession>A0AAD7LPV5</accession>
<keyword evidence="14" id="KW-1185">Reference proteome</keyword>
<dbReference type="EMBL" id="JARAOO010000007">
    <property type="protein sequence ID" value="KAJ7962148.1"/>
    <property type="molecule type" value="Genomic_DNA"/>
</dbReference>
<evidence type="ECO:0000256" key="6">
    <source>
        <dbReference type="ARBA" id="ARBA00022723"/>
    </source>
</evidence>
<evidence type="ECO:0000256" key="10">
    <source>
        <dbReference type="ARBA" id="ARBA00023242"/>
    </source>
</evidence>
<dbReference type="GO" id="GO:0005096">
    <property type="term" value="F:GTPase activator activity"/>
    <property type="evidence" value="ECO:0007669"/>
    <property type="project" value="UniProtKB-KW"/>
</dbReference>
<dbReference type="Gene3D" id="2.60.40.150">
    <property type="entry name" value="C2 domain"/>
    <property type="match status" value="1"/>
</dbReference>
<evidence type="ECO:0000256" key="4">
    <source>
        <dbReference type="ARBA" id="ARBA00022475"/>
    </source>
</evidence>
<dbReference type="GO" id="GO:0008289">
    <property type="term" value="F:lipid binding"/>
    <property type="evidence" value="ECO:0007669"/>
    <property type="project" value="UniProtKB-KW"/>
</dbReference>
<keyword evidence="9" id="KW-0472">Membrane</keyword>
<comment type="caution">
    <text evidence="13">The sequence shown here is derived from an EMBL/GenBank/DDBJ whole genome shotgun (WGS) entry which is preliminary data.</text>
</comment>
<dbReference type="InterPro" id="IPR035892">
    <property type="entry name" value="C2_domain_sf"/>
</dbReference>
<dbReference type="GO" id="GO:0005634">
    <property type="term" value="C:nucleus"/>
    <property type="evidence" value="ECO:0007669"/>
    <property type="project" value="UniProtKB-SubCell"/>
</dbReference>
<evidence type="ECO:0000256" key="2">
    <source>
        <dbReference type="ARBA" id="ARBA00004236"/>
    </source>
</evidence>
<keyword evidence="8" id="KW-0446">Lipid-binding</keyword>
<keyword evidence="4" id="KW-1003">Cell membrane</keyword>
<keyword evidence="6" id="KW-0479">Metal-binding</keyword>
<dbReference type="InterPro" id="IPR044562">
    <property type="entry name" value="CAR1-11"/>
</dbReference>
<proteinExistence type="inferred from homology"/>
<comment type="similarity">
    <text evidence="11">Belongs to the plant CAR protein family.</text>
</comment>
<feature type="domain" description="C2" evidence="12">
    <location>
        <begin position="1"/>
        <end position="109"/>
    </location>
</feature>
<evidence type="ECO:0000256" key="8">
    <source>
        <dbReference type="ARBA" id="ARBA00023121"/>
    </source>
</evidence>
<dbReference type="InterPro" id="IPR000008">
    <property type="entry name" value="C2_dom"/>
</dbReference>
<dbReference type="GO" id="GO:0005886">
    <property type="term" value="C:plasma membrane"/>
    <property type="evidence" value="ECO:0007669"/>
    <property type="project" value="UniProtKB-SubCell"/>
</dbReference>
<evidence type="ECO:0000256" key="5">
    <source>
        <dbReference type="ARBA" id="ARBA00022682"/>
    </source>
</evidence>
<sequence length="172" mass="19547">MATTGKDILHIHVKRGVNLVVSDVNSSDPFVQFWAGNQKRKTKAKRNDLNPEWHQELELPITDPSVERINLIVYDHDTFSRNDKMGEAYFDIKKLKEVTLKNKSATGPSIPRSGTVISKIQPSEHDNCLDEESCIFWSKGKVVQDLVLRLSKEMESECGEVELRLQWVPAAS</sequence>
<dbReference type="EMBL" id="JARAOO010000007">
    <property type="protein sequence ID" value="KAJ7962149.1"/>
    <property type="molecule type" value="Genomic_DNA"/>
</dbReference>
<name>A0AAD7LPV5_QUISA</name>
<keyword evidence="7" id="KW-0106">Calcium</keyword>
<dbReference type="PROSITE" id="PS50004">
    <property type="entry name" value="C2"/>
    <property type="match status" value="1"/>
</dbReference>
<evidence type="ECO:0000313" key="14">
    <source>
        <dbReference type="Proteomes" id="UP001163823"/>
    </source>
</evidence>
<keyword evidence="10" id="KW-0539">Nucleus</keyword>
<organism evidence="13 14">
    <name type="scientific">Quillaja saponaria</name>
    <name type="common">Soap bark tree</name>
    <dbReference type="NCBI Taxonomy" id="32244"/>
    <lineage>
        <taxon>Eukaryota</taxon>
        <taxon>Viridiplantae</taxon>
        <taxon>Streptophyta</taxon>
        <taxon>Embryophyta</taxon>
        <taxon>Tracheophyta</taxon>
        <taxon>Spermatophyta</taxon>
        <taxon>Magnoliopsida</taxon>
        <taxon>eudicotyledons</taxon>
        <taxon>Gunneridae</taxon>
        <taxon>Pentapetalae</taxon>
        <taxon>rosids</taxon>
        <taxon>fabids</taxon>
        <taxon>Fabales</taxon>
        <taxon>Quillajaceae</taxon>
        <taxon>Quillaja</taxon>
    </lineage>
</organism>
<dbReference type="PANTHER" id="PTHR45933:SF5">
    <property type="entry name" value="PROTEIN C2-DOMAIN ABA-RELATED 4"/>
    <property type="match status" value="1"/>
</dbReference>
<dbReference type="GO" id="GO:0009738">
    <property type="term" value="P:abscisic acid-activated signaling pathway"/>
    <property type="evidence" value="ECO:0007669"/>
    <property type="project" value="UniProtKB-KW"/>
</dbReference>
<evidence type="ECO:0000256" key="3">
    <source>
        <dbReference type="ARBA" id="ARBA00022468"/>
    </source>
</evidence>
<keyword evidence="3" id="KW-0343">GTPase activation</keyword>
<gene>
    <name evidence="13" type="ORF">O6P43_017417</name>
</gene>
<protein>
    <submittedName>
        <fullName evidence="13">Protein C2-DOMAIN ABA-RELATED like</fullName>
    </submittedName>
</protein>
<dbReference type="GO" id="GO:0046872">
    <property type="term" value="F:metal ion binding"/>
    <property type="evidence" value="ECO:0007669"/>
    <property type="project" value="UniProtKB-KW"/>
</dbReference>
<evidence type="ECO:0000256" key="9">
    <source>
        <dbReference type="ARBA" id="ARBA00023136"/>
    </source>
</evidence>
<dbReference type="KEGG" id="qsa:O6P43_017417"/>
<dbReference type="SMART" id="SM00239">
    <property type="entry name" value="C2"/>
    <property type="match status" value="1"/>
</dbReference>
<dbReference type="Pfam" id="PF00168">
    <property type="entry name" value="C2"/>
    <property type="match status" value="1"/>
</dbReference>
<comment type="subcellular location">
    <subcellularLocation>
        <location evidence="2">Cell membrane</location>
    </subcellularLocation>
    <subcellularLocation>
        <location evidence="1">Nucleus</location>
    </subcellularLocation>
</comment>
<evidence type="ECO:0000313" key="13">
    <source>
        <dbReference type="EMBL" id="KAJ7962149.1"/>
    </source>
</evidence>
<keyword evidence="5" id="KW-0938">Abscisic acid signaling pathway</keyword>
<evidence type="ECO:0000259" key="12">
    <source>
        <dbReference type="PROSITE" id="PS50004"/>
    </source>
</evidence>
<dbReference type="SUPFAM" id="SSF49562">
    <property type="entry name" value="C2 domain (Calcium/lipid-binding domain, CaLB)"/>
    <property type="match status" value="1"/>
</dbReference>
<evidence type="ECO:0000256" key="7">
    <source>
        <dbReference type="ARBA" id="ARBA00022837"/>
    </source>
</evidence>
<dbReference type="PANTHER" id="PTHR45933">
    <property type="entry name" value="PROTEIN C2-DOMAIN ABA-RELATED 4"/>
    <property type="match status" value="1"/>
</dbReference>
<evidence type="ECO:0000256" key="1">
    <source>
        <dbReference type="ARBA" id="ARBA00004123"/>
    </source>
</evidence>
<dbReference type="AlphaFoldDB" id="A0AAD7LPV5"/>